<reference evidence="7 8" key="1">
    <citation type="submission" date="2016-09" db="EMBL/GenBank/DDBJ databases">
        <title>Genome Sequence of the Lactobacillus fermentum strain NCC2970 (CNCM I-5068).</title>
        <authorList>
            <person name="Barretto C."/>
            <person name="Ngom-Bru C."/>
            <person name="Genevaz A."/>
            <person name="Fournier C."/>
            <person name="Moine D."/>
            <person name="Kassam M."/>
            <person name="Iltis A."/>
            <person name="Sagory-Zalkind P."/>
            <person name="Faucherand G."/>
            <person name="Descombes P."/>
            <person name="Duboux S."/>
        </authorList>
    </citation>
    <scope>NUCLEOTIDE SEQUENCE [LARGE SCALE GENOMIC DNA]</scope>
    <source>
        <strain evidence="7 8">NCC2970</strain>
    </source>
</reference>
<keyword evidence="4 6" id="KW-0472">Membrane</keyword>
<feature type="coiled-coil region" evidence="6">
    <location>
        <begin position="102"/>
        <end position="136"/>
    </location>
</feature>
<dbReference type="Pfam" id="PF06160">
    <property type="entry name" value="EzrA"/>
    <property type="match status" value="1"/>
</dbReference>
<dbReference type="Proteomes" id="UP000094714">
    <property type="component" value="Chromosome"/>
</dbReference>
<dbReference type="GO" id="GO:0005886">
    <property type="term" value="C:plasma membrane"/>
    <property type="evidence" value="ECO:0007669"/>
    <property type="project" value="UniProtKB-SubCell"/>
</dbReference>
<evidence type="ECO:0000256" key="3">
    <source>
        <dbReference type="ARBA" id="ARBA00023054"/>
    </source>
</evidence>
<dbReference type="GO" id="GO:0000917">
    <property type="term" value="P:division septum assembly"/>
    <property type="evidence" value="ECO:0007669"/>
    <property type="project" value="UniProtKB-KW"/>
</dbReference>
<protein>
    <recommendedName>
        <fullName evidence="6">Septation ring formation regulator EzrA</fullName>
    </recommendedName>
</protein>
<feature type="topological domain" description="Cytoplasmic" evidence="6">
    <location>
        <begin position="23"/>
        <end position="569"/>
    </location>
</feature>
<evidence type="ECO:0000256" key="2">
    <source>
        <dbReference type="ARBA" id="ARBA00022989"/>
    </source>
</evidence>
<keyword evidence="6" id="KW-1003">Cell membrane</keyword>
<comment type="similarity">
    <text evidence="6">Belongs to the EzrA family.</text>
</comment>
<comment type="subcellular location">
    <subcellularLocation>
        <location evidence="6">Cell membrane</location>
        <topology evidence="6">Single-pass membrane protein</topology>
    </subcellularLocation>
    <text evidence="6">Colocalized with FtsZ to the nascent septal site.</text>
</comment>
<keyword evidence="3 6" id="KW-0175">Coiled coil</keyword>
<comment type="function">
    <text evidence="6">Negative regulator of FtsZ ring formation; modulates the frequency and position of FtsZ ring formation. Inhibits FtsZ ring formation at polar sites. Interacts either with FtsZ or with one of its binding partners to promote depolymerization.</text>
</comment>
<dbReference type="AlphaFoldDB" id="A0A1D7ZY81"/>
<evidence type="ECO:0000256" key="1">
    <source>
        <dbReference type="ARBA" id="ARBA00022692"/>
    </source>
</evidence>
<dbReference type="RefSeq" id="WP_069776066.1">
    <property type="nucleotide sequence ID" value="NZ_AP024320.1"/>
</dbReference>
<dbReference type="NCBIfam" id="NF003409">
    <property type="entry name" value="PRK04778.1-3"/>
    <property type="match status" value="1"/>
</dbReference>
<keyword evidence="1 6" id="KW-0812">Transmembrane</keyword>
<dbReference type="EMBL" id="CP017151">
    <property type="protein sequence ID" value="AOR74800.1"/>
    <property type="molecule type" value="Genomic_DNA"/>
</dbReference>
<dbReference type="InterPro" id="IPR010379">
    <property type="entry name" value="EzrA"/>
</dbReference>
<dbReference type="HAMAP" id="MF_00728">
    <property type="entry name" value="EzrA"/>
    <property type="match status" value="1"/>
</dbReference>
<keyword evidence="2 6" id="KW-1133">Transmembrane helix</keyword>
<organism evidence="7 8">
    <name type="scientific">Limosilactobacillus fermentum</name>
    <name type="common">Lactobacillus fermentum</name>
    <dbReference type="NCBI Taxonomy" id="1613"/>
    <lineage>
        <taxon>Bacteria</taxon>
        <taxon>Bacillati</taxon>
        <taxon>Bacillota</taxon>
        <taxon>Bacilli</taxon>
        <taxon>Lactobacillales</taxon>
        <taxon>Lactobacillaceae</taxon>
        <taxon>Limosilactobacillus</taxon>
    </lineage>
</organism>
<dbReference type="PATRIC" id="fig|1613.112.peg.1414"/>
<evidence type="ECO:0000256" key="6">
    <source>
        <dbReference type="HAMAP-Rule" id="MF_00728"/>
    </source>
</evidence>
<keyword evidence="6 7" id="KW-0132">Cell division</keyword>
<evidence type="ECO:0000313" key="7">
    <source>
        <dbReference type="EMBL" id="AOR74800.1"/>
    </source>
</evidence>
<name>A0A1D7ZY81_LIMFE</name>
<feature type="coiled-coil region" evidence="6">
    <location>
        <begin position="318"/>
        <end position="369"/>
    </location>
</feature>
<keyword evidence="6" id="KW-0131">Cell cycle</keyword>
<gene>
    <name evidence="6" type="primary">ezrA</name>
    <name evidence="7" type="ORF">LACFE_CDS1349</name>
</gene>
<feature type="topological domain" description="Extracellular" evidence="6">
    <location>
        <begin position="1"/>
        <end position="3"/>
    </location>
</feature>
<accession>A0A1D7ZY81</accession>
<evidence type="ECO:0000256" key="5">
    <source>
        <dbReference type="ARBA" id="ARBA00023210"/>
    </source>
</evidence>
<dbReference type="GO" id="GO:0005940">
    <property type="term" value="C:septin ring"/>
    <property type="evidence" value="ECO:0007669"/>
    <property type="project" value="InterPro"/>
</dbReference>
<proteinExistence type="inferred from homology"/>
<evidence type="ECO:0000256" key="4">
    <source>
        <dbReference type="ARBA" id="ARBA00023136"/>
    </source>
</evidence>
<sequence length="569" mass="65287">MLQVLIGIIAIAVIVVIIFYVCQRRAMRVITDLRARLVALEEARLARRLDDASLADLMGESLKVFTALQDDYLKKVAPAVDDANEQLEEVSKNLNGINVFTVTGQLNQVRELVEEAERQQKRVVDRLQKADQKEEEQKKATATMGEQLGDFQKKLDDTAYQYGDAIRPLRSQLADLQEQFTRFNEIAAKGDHEAAAEILTDLKEKEAHFTKLAEEIPELYKPLFTTFPDQISELREGYRKLVANHYRFPVNNLDDQIEGLEAQRQTALDHIAALSLAPVRVANKSLEEKIDHLYDVMQNEMDARPQVEKLVGVVGDHLDHARQQNRELMAELDRLSESYTLNHDEVAHTRELEEQLKQIQKEYEKDQVAVNAQAAVASQVLERFMEDEKVLTAIETQQKEINDGVAYLSEDEQRARKALQRFVTTVRATKRHVETLNLPGLPQDYLDFFFLVSDEISHLAKDMNQQRIDMEAITKELLKVQGDVSELIDRTNKVRDSAELTARLMQYGLRFVDDNQEIDAAITEAQKLYDRYEYEQSLETIGAALEKAEPGSFKRLEDNYYDELDEEES</sequence>
<keyword evidence="5 6" id="KW-0717">Septation</keyword>
<evidence type="ECO:0000313" key="8">
    <source>
        <dbReference type="Proteomes" id="UP000094714"/>
    </source>
</evidence>
<dbReference type="GO" id="GO:0000921">
    <property type="term" value="P:septin ring assembly"/>
    <property type="evidence" value="ECO:0007669"/>
    <property type="project" value="InterPro"/>
</dbReference>